<evidence type="ECO:0000256" key="12">
    <source>
        <dbReference type="SAM" id="Phobius"/>
    </source>
</evidence>
<proteinExistence type="inferred from homology"/>
<dbReference type="SUPFAM" id="SSF81342">
    <property type="entry name" value="Transmembrane di-heme cytochromes"/>
    <property type="match status" value="1"/>
</dbReference>
<keyword evidence="8" id="KW-0249">Electron transport</keyword>
<evidence type="ECO:0000256" key="10">
    <source>
        <dbReference type="ARBA" id="ARBA00023004"/>
    </source>
</evidence>
<dbReference type="GO" id="GO:0005506">
    <property type="term" value="F:iron ion binding"/>
    <property type="evidence" value="ECO:0007669"/>
    <property type="project" value="InterPro"/>
</dbReference>
<evidence type="ECO:0000256" key="8">
    <source>
        <dbReference type="ARBA" id="ARBA00022982"/>
    </source>
</evidence>
<evidence type="ECO:0000256" key="3">
    <source>
        <dbReference type="ARBA" id="ARBA00022448"/>
    </source>
</evidence>
<evidence type="ECO:0000256" key="5">
    <source>
        <dbReference type="ARBA" id="ARBA00022617"/>
    </source>
</evidence>
<dbReference type="GO" id="GO:0009055">
    <property type="term" value="F:electron transfer activity"/>
    <property type="evidence" value="ECO:0007669"/>
    <property type="project" value="InterPro"/>
</dbReference>
<organism evidence="14 15">
    <name type="scientific">Ferrimonas lipolytica</name>
    <dbReference type="NCBI Taxonomy" id="2724191"/>
    <lineage>
        <taxon>Bacteria</taxon>
        <taxon>Pseudomonadati</taxon>
        <taxon>Pseudomonadota</taxon>
        <taxon>Gammaproteobacteria</taxon>
        <taxon>Alteromonadales</taxon>
        <taxon>Ferrimonadaceae</taxon>
        <taxon>Ferrimonas</taxon>
    </lineage>
</organism>
<dbReference type="Gene3D" id="1.20.950.20">
    <property type="entry name" value="Transmembrane di-heme cytochromes, Chain C"/>
    <property type="match status" value="1"/>
</dbReference>
<dbReference type="Proteomes" id="UP000501602">
    <property type="component" value="Chromosome"/>
</dbReference>
<evidence type="ECO:0000256" key="9">
    <source>
        <dbReference type="ARBA" id="ARBA00022989"/>
    </source>
</evidence>
<dbReference type="NCBIfam" id="TIGR02125">
    <property type="entry name" value="CytB-hydogenase"/>
    <property type="match status" value="1"/>
</dbReference>
<dbReference type="EMBL" id="CP051180">
    <property type="protein sequence ID" value="QIZ76424.1"/>
    <property type="molecule type" value="Genomic_DNA"/>
</dbReference>
<evidence type="ECO:0000313" key="14">
    <source>
        <dbReference type="EMBL" id="QIZ76424.1"/>
    </source>
</evidence>
<dbReference type="PRINTS" id="PR00161">
    <property type="entry name" value="NIHGNASECYTB"/>
</dbReference>
<dbReference type="GO" id="GO:0005886">
    <property type="term" value="C:plasma membrane"/>
    <property type="evidence" value="ECO:0007669"/>
    <property type="project" value="UniProtKB-SubCell"/>
</dbReference>
<keyword evidence="7" id="KW-0479">Metal-binding</keyword>
<dbReference type="InterPro" id="IPR011577">
    <property type="entry name" value="Cyt_b561_bac/Ni-Hgenase"/>
</dbReference>
<dbReference type="InterPro" id="IPR016174">
    <property type="entry name" value="Di-haem_cyt_TM"/>
</dbReference>
<reference evidence="14 15" key="1">
    <citation type="submission" date="2020-04" db="EMBL/GenBank/DDBJ databases">
        <title>Ferrimonas sp. S7 isolated from sea water.</title>
        <authorList>
            <person name="Bae S.S."/>
            <person name="Baek K."/>
        </authorList>
    </citation>
    <scope>NUCLEOTIDE SEQUENCE [LARGE SCALE GENOMIC DNA]</scope>
    <source>
        <strain evidence="14 15">S7</strain>
    </source>
</reference>
<evidence type="ECO:0000256" key="6">
    <source>
        <dbReference type="ARBA" id="ARBA00022692"/>
    </source>
</evidence>
<feature type="transmembrane region" description="Helical" evidence="12">
    <location>
        <begin position="22"/>
        <end position="43"/>
    </location>
</feature>
<evidence type="ECO:0000256" key="7">
    <source>
        <dbReference type="ARBA" id="ARBA00022723"/>
    </source>
</evidence>
<keyword evidence="4" id="KW-1003">Cell membrane</keyword>
<comment type="similarity">
    <text evidence="2">Belongs to the HupC/HyaC/HydC family.</text>
</comment>
<dbReference type="GO" id="GO:0020037">
    <property type="term" value="F:heme binding"/>
    <property type="evidence" value="ECO:0007669"/>
    <property type="project" value="TreeGrafter"/>
</dbReference>
<dbReference type="AlphaFoldDB" id="A0A6H1UBL2"/>
<dbReference type="RefSeq" id="WP_168659686.1">
    <property type="nucleotide sequence ID" value="NZ_CP051180.1"/>
</dbReference>
<protein>
    <submittedName>
        <fullName evidence="14">Ni/Fe-hydrogenase, b-type cytochrome subunit</fullName>
    </submittedName>
</protein>
<dbReference type="InterPro" id="IPR051542">
    <property type="entry name" value="Hydrogenase_cytochrome"/>
</dbReference>
<evidence type="ECO:0000256" key="11">
    <source>
        <dbReference type="ARBA" id="ARBA00023136"/>
    </source>
</evidence>
<evidence type="ECO:0000259" key="13">
    <source>
        <dbReference type="Pfam" id="PF01292"/>
    </source>
</evidence>
<dbReference type="InterPro" id="IPR000516">
    <property type="entry name" value="Ni-dep_Hydgase_cyt-B"/>
</dbReference>
<keyword evidence="6 12" id="KW-0812">Transmembrane</keyword>
<feature type="domain" description="Cytochrome b561 bacterial/Ni-hydrogenase" evidence="13">
    <location>
        <begin position="16"/>
        <end position="217"/>
    </location>
</feature>
<evidence type="ECO:0000313" key="15">
    <source>
        <dbReference type="Proteomes" id="UP000501602"/>
    </source>
</evidence>
<feature type="transmembrane region" description="Helical" evidence="12">
    <location>
        <begin position="127"/>
        <end position="147"/>
    </location>
</feature>
<evidence type="ECO:0000256" key="4">
    <source>
        <dbReference type="ARBA" id="ARBA00022475"/>
    </source>
</evidence>
<gene>
    <name evidence="14" type="primary">cybH</name>
    <name evidence="14" type="ORF">HER31_05850</name>
</gene>
<keyword evidence="3" id="KW-0813">Transport</keyword>
<feature type="transmembrane region" description="Helical" evidence="12">
    <location>
        <begin position="159"/>
        <end position="177"/>
    </location>
</feature>
<keyword evidence="5" id="KW-0349">Heme</keyword>
<dbReference type="GO" id="GO:0022904">
    <property type="term" value="P:respiratory electron transport chain"/>
    <property type="evidence" value="ECO:0007669"/>
    <property type="project" value="InterPro"/>
</dbReference>
<dbReference type="KEGG" id="fes:HER31_05850"/>
<name>A0A6H1UBL2_9GAMM</name>
<evidence type="ECO:0000256" key="2">
    <source>
        <dbReference type="ARBA" id="ARBA00008622"/>
    </source>
</evidence>
<accession>A0A6H1UBL2</accession>
<evidence type="ECO:0000256" key="1">
    <source>
        <dbReference type="ARBA" id="ARBA00004651"/>
    </source>
</evidence>
<dbReference type="Pfam" id="PF01292">
    <property type="entry name" value="Ni_hydr_CYTB"/>
    <property type="match status" value="1"/>
</dbReference>
<dbReference type="PANTHER" id="PTHR30485">
    <property type="entry name" value="NI/FE-HYDROGENASE 1 B-TYPE CYTOCHROME SUBUNIT"/>
    <property type="match status" value="1"/>
</dbReference>
<keyword evidence="10" id="KW-0408">Iron</keyword>
<feature type="transmembrane region" description="Helical" evidence="12">
    <location>
        <begin position="63"/>
        <end position="83"/>
    </location>
</feature>
<dbReference type="PANTHER" id="PTHR30485:SF0">
    <property type="entry name" value="NI_FE-HYDROGENASE 1 B-TYPE CYTOCHROME SUBUNIT-RELATED"/>
    <property type="match status" value="1"/>
</dbReference>
<feature type="transmembrane region" description="Helical" evidence="12">
    <location>
        <begin position="184"/>
        <end position="204"/>
    </location>
</feature>
<sequence length="229" mass="26445">MIPETDHLPHSRDYVFSPAIRIFHWLRALAIVVLVATGFYIAWPFLTPYGGSDNLQQGWFRMAHLIFGFVLCAITVIRAYLYFFSKSDIERRSWGDVISVDSWVKQLLSYVWVGKLHKKGIYGPLQYMTYLATTLVIVVMCVTGIALHSHVYHDGVGAFFMPFSEWVVVMFGGLAPVREIHHILTWVFVVFIVIHVYMAVWSGIRFRHNSVDSIISGYDYHPMKNDKDH</sequence>
<keyword evidence="9 12" id="KW-1133">Transmembrane helix</keyword>
<keyword evidence="11 12" id="KW-0472">Membrane</keyword>
<keyword evidence="15" id="KW-1185">Reference proteome</keyword>
<comment type="subcellular location">
    <subcellularLocation>
        <location evidence="1">Cell membrane</location>
        <topology evidence="1">Multi-pass membrane protein</topology>
    </subcellularLocation>
</comment>